<dbReference type="PANTHER" id="PTHR42923:SF3">
    <property type="entry name" value="PROTOPORPHYRINOGEN OXIDASE"/>
    <property type="match status" value="1"/>
</dbReference>
<dbReference type="RefSeq" id="XP_040773266.1">
    <property type="nucleotide sequence ID" value="XM_040916071.1"/>
</dbReference>
<evidence type="ECO:0000259" key="1">
    <source>
        <dbReference type="Pfam" id="PF01593"/>
    </source>
</evidence>
<feature type="non-terminal residue" evidence="2">
    <location>
        <position position="541"/>
    </location>
</feature>
<dbReference type="Pfam" id="PF01593">
    <property type="entry name" value="Amino_oxidase"/>
    <property type="match status" value="1"/>
</dbReference>
<evidence type="ECO:0000313" key="3">
    <source>
        <dbReference type="Proteomes" id="UP000803844"/>
    </source>
</evidence>
<dbReference type="InterPro" id="IPR002937">
    <property type="entry name" value="Amino_oxidase"/>
</dbReference>
<organism evidence="2 3">
    <name type="scientific">Cryphonectria parasitica (strain ATCC 38755 / EP155)</name>
    <dbReference type="NCBI Taxonomy" id="660469"/>
    <lineage>
        <taxon>Eukaryota</taxon>
        <taxon>Fungi</taxon>
        <taxon>Dikarya</taxon>
        <taxon>Ascomycota</taxon>
        <taxon>Pezizomycotina</taxon>
        <taxon>Sordariomycetes</taxon>
        <taxon>Sordariomycetidae</taxon>
        <taxon>Diaporthales</taxon>
        <taxon>Cryphonectriaceae</taxon>
        <taxon>Cryphonectria-Endothia species complex</taxon>
        <taxon>Cryphonectria</taxon>
    </lineage>
</organism>
<feature type="non-terminal residue" evidence="2">
    <location>
        <position position="1"/>
    </location>
</feature>
<dbReference type="EMBL" id="MU032350">
    <property type="protein sequence ID" value="KAF3762287.1"/>
    <property type="molecule type" value="Genomic_DNA"/>
</dbReference>
<evidence type="ECO:0000313" key="2">
    <source>
        <dbReference type="EMBL" id="KAF3762287.1"/>
    </source>
</evidence>
<dbReference type="GO" id="GO:0004729">
    <property type="term" value="F:oxygen-dependent protoporphyrinogen oxidase activity"/>
    <property type="evidence" value="ECO:0007669"/>
    <property type="project" value="TreeGrafter"/>
</dbReference>
<dbReference type="SUPFAM" id="SSF54373">
    <property type="entry name" value="FAD-linked reductases, C-terminal domain"/>
    <property type="match status" value="1"/>
</dbReference>
<accession>A0A9P5CLJ4</accession>
<keyword evidence="3" id="KW-1185">Reference proteome</keyword>
<gene>
    <name evidence="2" type="ORF">M406DRAFT_237963</name>
</gene>
<dbReference type="AlphaFoldDB" id="A0A9P5CLJ4"/>
<dbReference type="Proteomes" id="UP000803844">
    <property type="component" value="Unassembled WGS sequence"/>
</dbReference>
<name>A0A9P5CLJ4_CRYP1</name>
<protein>
    <recommendedName>
        <fullName evidence="1">Amine oxidase domain-containing protein</fullName>
    </recommendedName>
</protein>
<dbReference type="PANTHER" id="PTHR42923">
    <property type="entry name" value="PROTOPORPHYRINOGEN OXIDASE"/>
    <property type="match status" value="1"/>
</dbReference>
<dbReference type="Gene3D" id="3.50.50.60">
    <property type="entry name" value="FAD/NAD(P)-binding domain"/>
    <property type="match status" value="1"/>
</dbReference>
<proteinExistence type="predicted"/>
<dbReference type="InterPro" id="IPR036188">
    <property type="entry name" value="FAD/NAD-bd_sf"/>
</dbReference>
<dbReference type="GeneID" id="63833200"/>
<feature type="domain" description="Amine oxidase" evidence="1">
    <location>
        <begin position="2"/>
        <end position="420"/>
    </location>
</feature>
<dbReference type="GO" id="GO:0005743">
    <property type="term" value="C:mitochondrial inner membrane"/>
    <property type="evidence" value="ECO:0007669"/>
    <property type="project" value="TreeGrafter"/>
</dbReference>
<dbReference type="InterPro" id="IPR050464">
    <property type="entry name" value="Zeta_carotene_desat/Oxidored"/>
</dbReference>
<comment type="caution">
    <text evidence="2">The sequence shown here is derived from an EMBL/GenBank/DDBJ whole genome shotgun (WGS) entry which is preliminary data.</text>
</comment>
<dbReference type="SUPFAM" id="SSF51905">
    <property type="entry name" value="FAD/NAD(P)-binding domain"/>
    <property type="match status" value="1"/>
</dbReference>
<reference evidence="2" key="1">
    <citation type="journal article" date="2020" name="Phytopathology">
        <title>Genome sequence of the chestnut blight fungus Cryphonectria parasitica EP155: A fundamental resource for an archetypical invasive plant pathogen.</title>
        <authorList>
            <person name="Crouch J.A."/>
            <person name="Dawe A."/>
            <person name="Aerts A."/>
            <person name="Barry K."/>
            <person name="Churchill A.C.L."/>
            <person name="Grimwood J."/>
            <person name="Hillman B."/>
            <person name="Milgroom M.G."/>
            <person name="Pangilinan J."/>
            <person name="Smith M."/>
            <person name="Salamov A."/>
            <person name="Schmutz J."/>
            <person name="Yadav J."/>
            <person name="Grigoriev I.V."/>
            <person name="Nuss D."/>
        </authorList>
    </citation>
    <scope>NUCLEOTIDE SEQUENCE</scope>
    <source>
        <strain evidence="2">EP155</strain>
    </source>
</reference>
<dbReference type="OrthoDB" id="438553at2759"/>
<sequence>KITIYEASDRLGGWIDTHRTQVMTEEGNEATVTFERGARAVSPQHGLGRWEDFVLFDMMEQLGLYELPDDHPDAPSKTTRRGSILSQRYMYYPDHLVQLPGAPEAKNLLSGLSWFFGTLKQVLTEPLFEGALSSAKSLYRQDAEAKWKWQQDRPKGLPPRIAIADHQDMSTGAFLEKAFGRPDVVNNMLSALYHGIWGGDIWKLSAAETTMQNLFFQLQHSGLGVSVVKDHDYDSGRDLLARNPKIPEVWRSFGSPAGFLGFHGGFSTLTNAIADVLRHNENVTIKTGTPVTKIQYEKDEGKAVVGLSPTEEHKYDKVISSLYSGTLASLSGDTLPALKKSTAVTIQVVNLWYPRSLLNSPHRGFGYLIPQSVPVQDNPHGALGVIFDSDRESAASTPEYASVGGTKLTVMLGGHYWDYLPPESWPDAQEAANMAIHTVSHQLGISPSEPAYVNTKACRECIPQHLVGHRARMAQAHTELYESFRGTLAVVGSSYTSPGVLPNLKAARDMALKVAGQGYKTGERGMESYMTHVGETGLGRF</sequence>